<reference evidence="1 2" key="1">
    <citation type="submission" date="2015-09" db="EMBL/GenBank/DDBJ databases">
        <authorList>
            <consortium name="Pathogen Informatics"/>
        </authorList>
    </citation>
    <scope>NUCLEOTIDE SEQUENCE [LARGE SCALE GENOMIC DNA]</scope>
    <source>
        <strain evidence="1 2">2789STDY5834889</strain>
    </source>
</reference>
<dbReference type="GO" id="GO:0005829">
    <property type="term" value="C:cytosol"/>
    <property type="evidence" value="ECO:0007669"/>
    <property type="project" value="TreeGrafter"/>
</dbReference>
<dbReference type="EMBL" id="CZBX01000006">
    <property type="protein sequence ID" value="CUQ86891.1"/>
    <property type="molecule type" value="Genomic_DNA"/>
</dbReference>
<dbReference type="GO" id="GO:0016791">
    <property type="term" value="F:phosphatase activity"/>
    <property type="evidence" value="ECO:0007669"/>
    <property type="project" value="UniProtKB-ARBA"/>
</dbReference>
<dbReference type="OrthoDB" id="9810101at2"/>
<dbReference type="AlphaFoldDB" id="A0A174ZSL6"/>
<dbReference type="Proteomes" id="UP000078383">
    <property type="component" value="Unassembled WGS sequence"/>
</dbReference>
<accession>A0A174ZSL6</accession>
<dbReference type="RefSeq" id="WP_055172154.1">
    <property type="nucleotide sequence ID" value="NZ_CZBX01000006.1"/>
</dbReference>
<dbReference type="PANTHER" id="PTHR10000:SF25">
    <property type="entry name" value="PHOSPHATASE YKRA-RELATED"/>
    <property type="match status" value="1"/>
</dbReference>
<dbReference type="SFLD" id="SFLDS00003">
    <property type="entry name" value="Haloacid_Dehalogenase"/>
    <property type="match status" value="1"/>
</dbReference>
<organism evidence="1 2">
    <name type="scientific">[Ruminococcus] torques</name>
    <dbReference type="NCBI Taxonomy" id="33039"/>
    <lineage>
        <taxon>Bacteria</taxon>
        <taxon>Bacillati</taxon>
        <taxon>Bacillota</taxon>
        <taxon>Clostridia</taxon>
        <taxon>Lachnospirales</taxon>
        <taxon>Lachnospiraceae</taxon>
        <taxon>Mediterraneibacter</taxon>
    </lineage>
</organism>
<dbReference type="PANTHER" id="PTHR10000">
    <property type="entry name" value="PHOSPHOSERINE PHOSPHATASE"/>
    <property type="match status" value="1"/>
</dbReference>
<dbReference type="GO" id="GO:0016853">
    <property type="term" value="F:isomerase activity"/>
    <property type="evidence" value="ECO:0007669"/>
    <property type="project" value="UniProtKB-KW"/>
</dbReference>
<dbReference type="Pfam" id="PF08282">
    <property type="entry name" value="Hydrolase_3"/>
    <property type="match status" value="1"/>
</dbReference>
<dbReference type="NCBIfam" id="TIGR00099">
    <property type="entry name" value="Cof-subfamily"/>
    <property type="match status" value="1"/>
</dbReference>
<dbReference type="InterPro" id="IPR006379">
    <property type="entry name" value="HAD-SF_hydro_IIB"/>
</dbReference>
<dbReference type="NCBIfam" id="TIGR01484">
    <property type="entry name" value="HAD-SF-IIB"/>
    <property type="match status" value="1"/>
</dbReference>
<evidence type="ECO:0000313" key="1">
    <source>
        <dbReference type="EMBL" id="CUQ86891.1"/>
    </source>
</evidence>
<dbReference type="InterPro" id="IPR000150">
    <property type="entry name" value="Cof"/>
</dbReference>
<dbReference type="Gene3D" id="3.40.50.1000">
    <property type="entry name" value="HAD superfamily/HAD-like"/>
    <property type="match status" value="1"/>
</dbReference>
<gene>
    <name evidence="1" type="ORF">ERS852502_01435</name>
</gene>
<keyword evidence="1" id="KW-0413">Isomerase</keyword>
<name>A0A174ZSL6_9FIRM</name>
<sequence length="267" mass="29787">MGKCLFFDADGTILDIVKGTPEDTKLALQQLRKNGHKTFICTGRSNAFVPEYLMKEIGFDGLIANLGAYIEYNGTRVFEREMPTDLAWKTVEIIKANGFIPVLEGNDYMYYNLDEYTSDIDWFADLITQELGDKLLPIRGNEHNLHFNKISAKRTPGCNPEKLCQELSLWYDYIIHSGSFVGRTIEFVMKGCSKGLAISVMSNVLGYEKRDVIAFGDSNNDLPMFQAAGFKVAMGNGSEDLKSQADYVTGALEDGGIRQALESLNLI</sequence>
<protein>
    <submittedName>
        <fullName evidence="1">Putative bifunctional phosphatase/peptidyl-prolyl cis-trans isomerase</fullName>
    </submittedName>
</protein>
<proteinExistence type="predicted"/>
<dbReference type="GO" id="GO:0000287">
    <property type="term" value="F:magnesium ion binding"/>
    <property type="evidence" value="ECO:0007669"/>
    <property type="project" value="TreeGrafter"/>
</dbReference>
<evidence type="ECO:0000313" key="2">
    <source>
        <dbReference type="Proteomes" id="UP000078383"/>
    </source>
</evidence>
<dbReference type="SFLD" id="SFLDG01140">
    <property type="entry name" value="C2.B:_Phosphomannomutase_and_P"/>
    <property type="match status" value="1"/>
</dbReference>
<dbReference type="InterPro" id="IPR036412">
    <property type="entry name" value="HAD-like_sf"/>
</dbReference>
<dbReference type="Gene3D" id="3.30.1240.10">
    <property type="match status" value="1"/>
</dbReference>
<dbReference type="InterPro" id="IPR023214">
    <property type="entry name" value="HAD_sf"/>
</dbReference>
<dbReference type="SUPFAM" id="SSF56784">
    <property type="entry name" value="HAD-like"/>
    <property type="match status" value="1"/>
</dbReference>